<dbReference type="InterPro" id="IPR003594">
    <property type="entry name" value="HATPase_dom"/>
</dbReference>
<keyword evidence="1" id="KW-0723">Serine/threonine-protein kinase</keyword>
<organism evidence="3 4">
    <name type="scientific">Streptosporangium algeriense</name>
    <dbReference type="NCBI Taxonomy" id="1682748"/>
    <lineage>
        <taxon>Bacteria</taxon>
        <taxon>Bacillati</taxon>
        <taxon>Actinomycetota</taxon>
        <taxon>Actinomycetes</taxon>
        <taxon>Streptosporangiales</taxon>
        <taxon>Streptosporangiaceae</taxon>
        <taxon>Streptosporangium</taxon>
    </lineage>
</organism>
<feature type="domain" description="Histidine kinase/HSP90-like ATPase" evidence="2">
    <location>
        <begin position="43"/>
        <end position="154"/>
    </location>
</feature>
<keyword evidence="1" id="KW-0808">Transferase</keyword>
<dbReference type="EMBL" id="JBHTHX010000001">
    <property type="protein sequence ID" value="MFD0882991.1"/>
    <property type="molecule type" value="Genomic_DNA"/>
</dbReference>
<evidence type="ECO:0000259" key="2">
    <source>
        <dbReference type="Pfam" id="PF13581"/>
    </source>
</evidence>
<sequence length="167" mass="18532">MAVVGTPDPSHPWRYRPRKKHVDLPAMTVQARLKMAVDALAPRKARSFTANVLRAWGEQDLVDDAVLIVSELTTNAFQYGRRQQDSTLQAIETIVLILELRPDTVSVHIRDNSPILPSPRTSPEDQEGGRGLRIVAALAQSWTATTVTGDGKQISAFLRRTSRNLPE</sequence>
<gene>
    <name evidence="3" type="ORF">ACFQ08_00200</name>
</gene>
<dbReference type="SUPFAM" id="SSF55874">
    <property type="entry name" value="ATPase domain of HSP90 chaperone/DNA topoisomerase II/histidine kinase"/>
    <property type="match status" value="1"/>
</dbReference>
<evidence type="ECO:0000313" key="3">
    <source>
        <dbReference type="EMBL" id="MFD0882991.1"/>
    </source>
</evidence>
<keyword evidence="3" id="KW-0547">Nucleotide-binding</keyword>
<dbReference type="PANTHER" id="PTHR35526">
    <property type="entry name" value="ANTI-SIGMA-F FACTOR RSBW-RELATED"/>
    <property type="match status" value="1"/>
</dbReference>
<dbReference type="CDD" id="cd16936">
    <property type="entry name" value="HATPase_RsbW-like"/>
    <property type="match status" value="1"/>
</dbReference>
<keyword evidence="3" id="KW-0067">ATP-binding</keyword>
<dbReference type="InterPro" id="IPR036890">
    <property type="entry name" value="HATPase_C_sf"/>
</dbReference>
<evidence type="ECO:0000256" key="1">
    <source>
        <dbReference type="ARBA" id="ARBA00022527"/>
    </source>
</evidence>
<dbReference type="GO" id="GO:0005524">
    <property type="term" value="F:ATP binding"/>
    <property type="evidence" value="ECO:0007669"/>
    <property type="project" value="UniProtKB-KW"/>
</dbReference>
<evidence type="ECO:0000313" key="4">
    <source>
        <dbReference type="Proteomes" id="UP001597024"/>
    </source>
</evidence>
<dbReference type="PANTHER" id="PTHR35526:SF3">
    <property type="entry name" value="ANTI-SIGMA-F FACTOR RSBW"/>
    <property type="match status" value="1"/>
</dbReference>
<dbReference type="Pfam" id="PF13581">
    <property type="entry name" value="HATPase_c_2"/>
    <property type="match status" value="1"/>
</dbReference>
<dbReference type="Proteomes" id="UP001597024">
    <property type="component" value="Unassembled WGS sequence"/>
</dbReference>
<comment type="caution">
    <text evidence="3">The sequence shown here is derived from an EMBL/GenBank/DDBJ whole genome shotgun (WGS) entry which is preliminary data.</text>
</comment>
<dbReference type="InterPro" id="IPR050267">
    <property type="entry name" value="Anti-sigma-factor_SerPK"/>
</dbReference>
<dbReference type="Gene3D" id="3.30.565.10">
    <property type="entry name" value="Histidine kinase-like ATPase, C-terminal domain"/>
    <property type="match status" value="1"/>
</dbReference>
<reference evidence="4" key="1">
    <citation type="journal article" date="2019" name="Int. J. Syst. Evol. Microbiol.">
        <title>The Global Catalogue of Microorganisms (GCM) 10K type strain sequencing project: providing services to taxonomists for standard genome sequencing and annotation.</title>
        <authorList>
            <consortium name="The Broad Institute Genomics Platform"/>
            <consortium name="The Broad Institute Genome Sequencing Center for Infectious Disease"/>
            <person name="Wu L."/>
            <person name="Ma J."/>
        </authorList>
    </citation>
    <scope>NUCLEOTIDE SEQUENCE [LARGE SCALE GENOMIC DNA]</scope>
    <source>
        <strain evidence="4">CCUG 62974</strain>
    </source>
</reference>
<accession>A0ABW3DHZ5</accession>
<keyword evidence="4" id="KW-1185">Reference proteome</keyword>
<proteinExistence type="predicted"/>
<name>A0ABW3DHZ5_9ACTN</name>
<keyword evidence="1" id="KW-0418">Kinase</keyword>
<protein>
    <submittedName>
        <fullName evidence="3">ATP-binding protein</fullName>
    </submittedName>
</protein>